<feature type="region of interest" description="Disordered" evidence="1">
    <location>
        <begin position="115"/>
        <end position="146"/>
    </location>
</feature>
<keyword evidence="3" id="KW-1185">Reference proteome</keyword>
<feature type="compositionally biased region" description="Acidic residues" evidence="1">
    <location>
        <begin position="408"/>
        <end position="419"/>
    </location>
</feature>
<sequence>MSTPNPTPAAPTEARASSSKEPFPRVERNAAEEGQGKENKKEDEGDREDEGEDEEDELKNISTIHPEKVAYFEALLPTFLALPARSREKNVFWEAFPPPFLARFPLDKYPAPSDTLSPLPELSAAQRQVLTRQQKDARKKAERRRRLMPEQRAVEQAKRWFLYQQAKGGRRANKMDRYLKKQLYSGSNPPCKLPIGQFITSHPDHKRKEYLRDGLSEEEKKQLVQERDERFELRRANWKADSPSDDISLEEQAVFRENLPRVLQPILEACSRFTGMSLFLQGGVELDHPDQASEFDVLSLCAVPNRCPTFDQFGLAEYSAFNTHFLGWIQAIERIKLGLSELTAAIPAPDGLEGLIQMNQDESNHVSEPKPKRKKARGKGKQKAKEGGSNLKKWKGKKGLKSRKKADDNDDETAEEDPNLDLNDNSTEDEVMKEDGMKGDRVEEDELDEEEEEEDGLDNEHPRGPPMSAYEIQREENIKTIRQIWKDLDGPEAVASLKEGLAQPTRPKPKRKTQDRVDVPPSNMVRRSQQSSANTSTASTSVSPNVEGVPVEKSPTPAPAADPVDSAITSNAGSASSAGSNPVRAQSLAPAISDPSEAIQPVLRQSDDTTSPLPAPQHPPEAAAEEPEPQHQPAAGQAPEEPRSISSPSGTVAPPGPDALTTSPRLRFLEACHSVTVDFDPLVDKILPSAYEGKKTELVQKLGEWLFKIPEGCSFETCPVVYGAVVCKWMELEHVTLPLHAAQKLSRHDSEMGGKRDLRVNLPRLALRIDGKVVPGGEGDWEECEFPGKLGIGLVVVALKWWHDVGGVDDEESNWQEAAKSLYYVLDCMLSERRKTAQPRIPAVRNAPDTPPLDGDDRRKRRRTE</sequence>
<evidence type="ECO:0000313" key="3">
    <source>
        <dbReference type="Proteomes" id="UP001465976"/>
    </source>
</evidence>
<feature type="region of interest" description="Disordered" evidence="1">
    <location>
        <begin position="361"/>
        <end position="475"/>
    </location>
</feature>
<evidence type="ECO:0000313" key="2">
    <source>
        <dbReference type="EMBL" id="KAL0567188.1"/>
    </source>
</evidence>
<feature type="compositionally biased region" description="Low complexity" evidence="1">
    <location>
        <begin position="10"/>
        <end position="19"/>
    </location>
</feature>
<dbReference type="Proteomes" id="UP001465976">
    <property type="component" value="Unassembled WGS sequence"/>
</dbReference>
<protein>
    <submittedName>
        <fullName evidence="2">Uncharacterized protein</fullName>
    </submittedName>
</protein>
<proteinExistence type="predicted"/>
<feature type="compositionally biased region" description="Low complexity" evidence="1">
    <location>
        <begin position="528"/>
        <end position="546"/>
    </location>
</feature>
<dbReference type="EMBL" id="JBAHYK010001651">
    <property type="protein sequence ID" value="KAL0567188.1"/>
    <property type="molecule type" value="Genomic_DNA"/>
</dbReference>
<accession>A0ABR3EWC3</accession>
<name>A0ABR3EWC3_9AGAR</name>
<feature type="compositionally biased region" description="Basic and acidic residues" evidence="1">
    <location>
        <begin position="22"/>
        <end position="44"/>
    </location>
</feature>
<feature type="compositionally biased region" description="Acidic residues" evidence="1">
    <location>
        <begin position="442"/>
        <end position="457"/>
    </location>
</feature>
<feature type="compositionally biased region" description="Basic residues" evidence="1">
    <location>
        <begin position="371"/>
        <end position="382"/>
    </location>
</feature>
<reference evidence="2 3" key="1">
    <citation type="submission" date="2024-02" db="EMBL/GenBank/DDBJ databases">
        <title>A draft genome for the cacao thread blight pathogen Marasmius crinis-equi.</title>
        <authorList>
            <person name="Cohen S.P."/>
            <person name="Baruah I.K."/>
            <person name="Amoako-Attah I."/>
            <person name="Bukari Y."/>
            <person name="Meinhardt L.W."/>
            <person name="Bailey B.A."/>
        </authorList>
    </citation>
    <scope>NUCLEOTIDE SEQUENCE [LARGE SCALE GENOMIC DNA]</scope>
    <source>
        <strain evidence="2 3">GH-76</strain>
    </source>
</reference>
<feature type="region of interest" description="Disordered" evidence="1">
    <location>
        <begin position="1"/>
        <end position="61"/>
    </location>
</feature>
<feature type="compositionally biased region" description="Acidic residues" evidence="1">
    <location>
        <begin position="45"/>
        <end position="57"/>
    </location>
</feature>
<gene>
    <name evidence="2" type="ORF">V5O48_014807</name>
</gene>
<organism evidence="2 3">
    <name type="scientific">Marasmius crinis-equi</name>
    <dbReference type="NCBI Taxonomy" id="585013"/>
    <lineage>
        <taxon>Eukaryota</taxon>
        <taxon>Fungi</taxon>
        <taxon>Dikarya</taxon>
        <taxon>Basidiomycota</taxon>
        <taxon>Agaricomycotina</taxon>
        <taxon>Agaricomycetes</taxon>
        <taxon>Agaricomycetidae</taxon>
        <taxon>Agaricales</taxon>
        <taxon>Marasmiineae</taxon>
        <taxon>Marasmiaceae</taxon>
        <taxon>Marasmius</taxon>
    </lineage>
</organism>
<feature type="compositionally biased region" description="Basic residues" evidence="1">
    <location>
        <begin position="137"/>
        <end position="146"/>
    </location>
</feature>
<feature type="compositionally biased region" description="Basic residues" evidence="1">
    <location>
        <begin position="392"/>
        <end position="404"/>
    </location>
</feature>
<feature type="region of interest" description="Disordered" evidence="1">
    <location>
        <begin position="495"/>
        <end position="661"/>
    </location>
</feature>
<evidence type="ECO:0000256" key="1">
    <source>
        <dbReference type="SAM" id="MobiDB-lite"/>
    </source>
</evidence>
<feature type="compositionally biased region" description="Low complexity" evidence="1">
    <location>
        <begin position="570"/>
        <end position="581"/>
    </location>
</feature>
<feature type="region of interest" description="Disordered" evidence="1">
    <location>
        <begin position="837"/>
        <end position="865"/>
    </location>
</feature>
<comment type="caution">
    <text evidence="2">The sequence shown here is derived from an EMBL/GenBank/DDBJ whole genome shotgun (WGS) entry which is preliminary data.</text>
</comment>